<dbReference type="KEGG" id="tbk:HF295_05870"/>
<dbReference type="GO" id="GO:1990904">
    <property type="term" value="C:ribonucleoprotein complex"/>
    <property type="evidence" value="ECO:0007669"/>
    <property type="project" value="UniProtKB-KW"/>
</dbReference>
<evidence type="ECO:0000256" key="7">
    <source>
        <dbReference type="HAMAP-Rule" id="MF_00501"/>
    </source>
</evidence>
<keyword evidence="5 7" id="KW-0687">Ribonucleoprotein</keyword>
<dbReference type="AlphaFoldDB" id="A0A7L6N4B8"/>
<dbReference type="InterPro" id="IPR002150">
    <property type="entry name" value="Ribosomal_bL31"/>
</dbReference>
<dbReference type="EMBL" id="CP051151">
    <property type="protein sequence ID" value="QLY40401.1"/>
    <property type="molecule type" value="Genomic_DNA"/>
</dbReference>
<keyword evidence="9" id="KW-1185">Reference proteome</keyword>
<organism evidence="8 9">
    <name type="scientific">Hujiaoplasma nucleasis</name>
    <dbReference type="NCBI Taxonomy" id="2725268"/>
    <lineage>
        <taxon>Bacteria</taxon>
        <taxon>Bacillati</taxon>
        <taxon>Mycoplasmatota</taxon>
        <taxon>Mollicutes</taxon>
        <taxon>Candidatus Izemoplasmatales</taxon>
        <taxon>Hujiaoplasmataceae</taxon>
        <taxon>Hujiaoplasma</taxon>
    </lineage>
</organism>
<accession>A0A7L6N4B8</accession>
<dbReference type="PRINTS" id="PR01249">
    <property type="entry name" value="RIBOSOMALL31"/>
</dbReference>
<dbReference type="Proteomes" id="UP000512167">
    <property type="component" value="Chromosome"/>
</dbReference>
<dbReference type="RefSeq" id="WP_312031235.1">
    <property type="nucleotide sequence ID" value="NZ_CP051151.1"/>
</dbReference>
<dbReference type="Gene3D" id="4.10.830.30">
    <property type="entry name" value="Ribosomal protein L31"/>
    <property type="match status" value="1"/>
</dbReference>
<evidence type="ECO:0000313" key="8">
    <source>
        <dbReference type="EMBL" id="QLY40401.1"/>
    </source>
</evidence>
<protein>
    <recommendedName>
        <fullName evidence="6 7">Large ribosomal subunit protein bL31</fullName>
    </recommendedName>
</protein>
<dbReference type="InterPro" id="IPR034704">
    <property type="entry name" value="Ribosomal_bL28/bL31-like_sf"/>
</dbReference>
<evidence type="ECO:0000313" key="9">
    <source>
        <dbReference type="Proteomes" id="UP000512167"/>
    </source>
</evidence>
<dbReference type="PANTHER" id="PTHR33280:SF1">
    <property type="entry name" value="LARGE RIBOSOMAL SUBUNIT PROTEIN BL31C"/>
    <property type="match status" value="1"/>
</dbReference>
<keyword evidence="2 7" id="KW-0699">rRNA-binding</keyword>
<dbReference type="NCBIfam" id="NF000612">
    <property type="entry name" value="PRK00019.1"/>
    <property type="match status" value="1"/>
</dbReference>
<dbReference type="PROSITE" id="PS01143">
    <property type="entry name" value="RIBOSOMAL_L31"/>
    <property type="match status" value="1"/>
</dbReference>
<dbReference type="GO" id="GO:0019843">
    <property type="term" value="F:rRNA binding"/>
    <property type="evidence" value="ECO:0007669"/>
    <property type="project" value="UniProtKB-KW"/>
</dbReference>
<comment type="similarity">
    <text evidence="1 7">Belongs to the bacterial ribosomal protein bL31 family. Type A subfamily.</text>
</comment>
<sequence length="73" mass="8394">MKNNIHPEYHTLTVTCSTCGNTFETGSTQKDIKVDTCSNCHPFYTGKQKYKNVAGRIDKFNKKYGIQEDEEQE</sequence>
<name>A0A7L6N4B8_9MOLU</name>
<dbReference type="NCBIfam" id="NF001809">
    <property type="entry name" value="PRK00528.1"/>
    <property type="match status" value="1"/>
</dbReference>
<dbReference type="PANTHER" id="PTHR33280">
    <property type="entry name" value="50S RIBOSOMAL PROTEIN L31, CHLOROPLASTIC"/>
    <property type="match status" value="1"/>
</dbReference>
<dbReference type="GO" id="GO:0003735">
    <property type="term" value="F:structural constituent of ribosome"/>
    <property type="evidence" value="ECO:0007669"/>
    <property type="project" value="InterPro"/>
</dbReference>
<comment type="subunit">
    <text evidence="7">Part of the 50S ribosomal subunit.</text>
</comment>
<evidence type="ECO:0000256" key="2">
    <source>
        <dbReference type="ARBA" id="ARBA00022730"/>
    </source>
</evidence>
<evidence type="ECO:0000256" key="6">
    <source>
        <dbReference type="ARBA" id="ARBA00035687"/>
    </source>
</evidence>
<dbReference type="SUPFAM" id="SSF143800">
    <property type="entry name" value="L28p-like"/>
    <property type="match status" value="1"/>
</dbReference>
<dbReference type="Pfam" id="PF01197">
    <property type="entry name" value="Ribosomal_L31"/>
    <property type="match status" value="1"/>
</dbReference>
<evidence type="ECO:0000256" key="3">
    <source>
        <dbReference type="ARBA" id="ARBA00022884"/>
    </source>
</evidence>
<dbReference type="HAMAP" id="MF_00501">
    <property type="entry name" value="Ribosomal_bL31_1"/>
    <property type="match status" value="1"/>
</dbReference>
<proteinExistence type="inferred from homology"/>
<evidence type="ECO:0000256" key="4">
    <source>
        <dbReference type="ARBA" id="ARBA00022980"/>
    </source>
</evidence>
<gene>
    <name evidence="7 8" type="primary">rpmE</name>
    <name evidence="8" type="ORF">HF295_05870</name>
</gene>
<dbReference type="GO" id="GO:0005840">
    <property type="term" value="C:ribosome"/>
    <property type="evidence" value="ECO:0007669"/>
    <property type="project" value="UniProtKB-KW"/>
</dbReference>
<comment type="caution">
    <text evidence="7">Lacks conserved residue(s) required for the propagation of feature annotation.</text>
</comment>
<evidence type="ECO:0000256" key="1">
    <source>
        <dbReference type="ARBA" id="ARBA00009296"/>
    </source>
</evidence>
<dbReference type="InterPro" id="IPR042105">
    <property type="entry name" value="Ribosomal_bL31_sf"/>
</dbReference>
<reference evidence="8 9" key="1">
    <citation type="submission" date="2020-04" db="EMBL/GenBank/DDBJ databases">
        <authorList>
            <person name="Zheng R.K."/>
            <person name="Sun C.M."/>
        </authorList>
    </citation>
    <scope>NUCLEOTIDE SEQUENCE [LARGE SCALE GENOMIC DNA]</scope>
    <source>
        <strain evidence="9">zrk29</strain>
    </source>
</reference>
<keyword evidence="4 7" id="KW-0689">Ribosomal protein</keyword>
<evidence type="ECO:0000256" key="5">
    <source>
        <dbReference type="ARBA" id="ARBA00023274"/>
    </source>
</evidence>
<dbReference type="GO" id="GO:0006412">
    <property type="term" value="P:translation"/>
    <property type="evidence" value="ECO:0007669"/>
    <property type="project" value="UniProtKB-UniRule"/>
</dbReference>
<dbReference type="NCBIfam" id="TIGR00105">
    <property type="entry name" value="L31"/>
    <property type="match status" value="1"/>
</dbReference>
<dbReference type="InterPro" id="IPR027491">
    <property type="entry name" value="Ribosomal_bL31_A"/>
</dbReference>
<keyword evidence="3 7" id="KW-0694">RNA-binding</keyword>
<comment type="function">
    <text evidence="7">Binds the 23S rRNA.</text>
</comment>